<dbReference type="Pfam" id="PF00664">
    <property type="entry name" value="ABC_membrane"/>
    <property type="match status" value="1"/>
</dbReference>
<comment type="subcellular location">
    <subcellularLocation>
        <location evidence="1">Cell membrane</location>
        <topology evidence="1">Multi-pass membrane protein</topology>
    </subcellularLocation>
</comment>
<dbReference type="Gene3D" id="1.20.1560.10">
    <property type="entry name" value="ABC transporter type 1, transmembrane domain"/>
    <property type="match status" value="1"/>
</dbReference>
<dbReference type="PROSITE" id="PS50929">
    <property type="entry name" value="ABC_TM1F"/>
    <property type="match status" value="1"/>
</dbReference>
<feature type="transmembrane region" description="Helical" evidence="9">
    <location>
        <begin position="21"/>
        <end position="44"/>
    </location>
</feature>
<dbReference type="InterPro" id="IPR011527">
    <property type="entry name" value="ABC1_TM_dom"/>
</dbReference>
<dbReference type="Pfam" id="PF00005">
    <property type="entry name" value="ABC_tran"/>
    <property type="match status" value="1"/>
</dbReference>
<evidence type="ECO:0000313" key="13">
    <source>
        <dbReference type="Proteomes" id="UP000034749"/>
    </source>
</evidence>
<evidence type="ECO:0000259" key="10">
    <source>
        <dbReference type="PROSITE" id="PS50893"/>
    </source>
</evidence>
<dbReference type="Gene3D" id="3.40.50.300">
    <property type="entry name" value="P-loop containing nucleotide triphosphate hydrolases"/>
    <property type="match status" value="1"/>
</dbReference>
<keyword evidence="7 9" id="KW-1133">Transmembrane helix</keyword>
<evidence type="ECO:0000256" key="6">
    <source>
        <dbReference type="ARBA" id="ARBA00022840"/>
    </source>
</evidence>
<dbReference type="SUPFAM" id="SSF90123">
    <property type="entry name" value="ABC transporter transmembrane region"/>
    <property type="match status" value="1"/>
</dbReference>
<evidence type="ECO:0000313" key="12">
    <source>
        <dbReference type="EMBL" id="KKR79533.1"/>
    </source>
</evidence>
<dbReference type="EMBL" id="LBZW01000006">
    <property type="protein sequence ID" value="KKR79533.1"/>
    <property type="molecule type" value="Genomic_DNA"/>
</dbReference>
<name>A0A0G0TRC2_9BACT</name>
<gene>
    <name evidence="12" type="ORF">UU24_C0006G0027</name>
</gene>
<keyword evidence="6" id="KW-0067">ATP-binding</keyword>
<feature type="transmembrane region" description="Helical" evidence="9">
    <location>
        <begin position="70"/>
        <end position="92"/>
    </location>
</feature>
<dbReference type="GO" id="GO:0140359">
    <property type="term" value="F:ABC-type transporter activity"/>
    <property type="evidence" value="ECO:0007669"/>
    <property type="project" value="InterPro"/>
</dbReference>
<keyword evidence="8 9" id="KW-0472">Membrane</keyword>
<dbReference type="InterPro" id="IPR003593">
    <property type="entry name" value="AAA+_ATPase"/>
</dbReference>
<dbReference type="PROSITE" id="PS00211">
    <property type="entry name" value="ABC_TRANSPORTER_1"/>
    <property type="match status" value="1"/>
</dbReference>
<dbReference type="GO" id="GO:0005524">
    <property type="term" value="F:ATP binding"/>
    <property type="evidence" value="ECO:0007669"/>
    <property type="project" value="UniProtKB-KW"/>
</dbReference>
<dbReference type="InterPro" id="IPR039421">
    <property type="entry name" value="Type_1_exporter"/>
</dbReference>
<dbReference type="SMART" id="SM00382">
    <property type="entry name" value="AAA"/>
    <property type="match status" value="1"/>
</dbReference>
<dbReference type="InterPro" id="IPR017871">
    <property type="entry name" value="ABC_transporter-like_CS"/>
</dbReference>
<dbReference type="Proteomes" id="UP000034749">
    <property type="component" value="Unassembled WGS sequence"/>
</dbReference>
<feature type="domain" description="ABC transporter" evidence="10">
    <location>
        <begin position="361"/>
        <end position="583"/>
    </location>
</feature>
<dbReference type="GO" id="GO:0034040">
    <property type="term" value="F:ATPase-coupled lipid transmembrane transporter activity"/>
    <property type="evidence" value="ECO:0007669"/>
    <property type="project" value="TreeGrafter"/>
</dbReference>
<evidence type="ECO:0000256" key="9">
    <source>
        <dbReference type="SAM" id="Phobius"/>
    </source>
</evidence>
<evidence type="ECO:0000256" key="5">
    <source>
        <dbReference type="ARBA" id="ARBA00022741"/>
    </source>
</evidence>
<accession>A0A0G0TRC2</accession>
<feature type="transmembrane region" description="Helical" evidence="9">
    <location>
        <begin position="261"/>
        <end position="286"/>
    </location>
</feature>
<feature type="transmembrane region" description="Helical" evidence="9">
    <location>
        <begin position="181"/>
        <end position="199"/>
    </location>
</feature>
<evidence type="ECO:0000256" key="1">
    <source>
        <dbReference type="ARBA" id="ARBA00004651"/>
    </source>
</evidence>
<dbReference type="AlphaFoldDB" id="A0A0G0TRC2"/>
<comment type="caution">
    <text evidence="12">The sequence shown here is derived from an EMBL/GenBank/DDBJ whole genome shotgun (WGS) entry which is preliminary data.</text>
</comment>
<dbReference type="PROSITE" id="PS50893">
    <property type="entry name" value="ABC_TRANSPORTER_2"/>
    <property type="match status" value="1"/>
</dbReference>
<evidence type="ECO:0000259" key="11">
    <source>
        <dbReference type="PROSITE" id="PS50929"/>
    </source>
</evidence>
<dbReference type="GO" id="GO:0005886">
    <property type="term" value="C:plasma membrane"/>
    <property type="evidence" value="ECO:0007669"/>
    <property type="project" value="UniProtKB-SubCell"/>
</dbReference>
<dbReference type="InterPro" id="IPR003439">
    <property type="entry name" value="ABC_transporter-like_ATP-bd"/>
</dbReference>
<organism evidence="12 13">
    <name type="scientific">Candidatus Nomurabacteria bacterium GW2011_GWA2_40_9</name>
    <dbReference type="NCBI Taxonomy" id="1618734"/>
    <lineage>
        <taxon>Bacteria</taxon>
        <taxon>Candidatus Nomuraibacteriota</taxon>
    </lineage>
</organism>
<dbReference type="InterPro" id="IPR036640">
    <property type="entry name" value="ABC1_TM_sf"/>
</dbReference>
<dbReference type="InterPro" id="IPR027417">
    <property type="entry name" value="P-loop_NTPase"/>
</dbReference>
<keyword evidence="4 9" id="KW-0812">Transmembrane</keyword>
<reference evidence="12 13" key="1">
    <citation type="journal article" date="2015" name="Nature">
        <title>rRNA introns, odd ribosomes, and small enigmatic genomes across a large radiation of phyla.</title>
        <authorList>
            <person name="Brown C.T."/>
            <person name="Hug L.A."/>
            <person name="Thomas B.C."/>
            <person name="Sharon I."/>
            <person name="Castelle C.J."/>
            <person name="Singh A."/>
            <person name="Wilkins M.J."/>
            <person name="Williams K.H."/>
            <person name="Banfield J.F."/>
        </authorList>
    </citation>
    <scope>NUCLEOTIDE SEQUENCE [LARGE SCALE GENOMIC DNA]</scope>
</reference>
<evidence type="ECO:0000256" key="8">
    <source>
        <dbReference type="ARBA" id="ARBA00023136"/>
    </source>
</evidence>
<sequence length="586" mass="66841">MKLFSEKLKILKSFLFAYKKQLKFLVFIGAFSALLDSSILIGLFDFTRFVINQNFSQSHFLKQVLDSLGLSSFSFLTLALLYACVIGFLAIMRFYTNIVFEKNSCTLRSQALVNLQEKMMHLYLSLPWHHFLKKKQGDMMFHLTSLPSKCSEILLYVSKIFLTTIVFIVICGVLLLTSKSLFLVGAVLGFIYFLFIQRFEKKISYRVSKERVDSSRLQSTVASEALSGMRYIRSYGYEDMWFKRFSFEVHRFANLMKKDDFWIVLPPKLLELFIILGLLSFVSLFLSFTNQNFIGAIPMLCIYFFGLIRLMPSIVQLGNAYVQLQRNFPYVEFLHELIKEYEVKLHIPKNVYLKLQKPIRISLESVCFSYEPGQPVLDNLSLEIKEGKVTALVGASGNGKSTILDLILGFIKPEKGEILVNGVSLADIDLEAWRSHVAYVGQDVFLFHDTIGANLKMGLPGASLKDLEDATRISGILEFIKNLPEKWNTIVGDRGIKLSGGQRQRLALARALLRNPDIYLLDEPTSALDIETEQAIMSPFLDYVRSKTVLLIAHRLETIKCVDCIVTLEKRQVTVCDHEVVNAISK</sequence>
<dbReference type="GO" id="GO:0016887">
    <property type="term" value="F:ATP hydrolysis activity"/>
    <property type="evidence" value="ECO:0007669"/>
    <property type="project" value="InterPro"/>
</dbReference>
<keyword evidence="2" id="KW-0813">Transport</keyword>
<feature type="domain" description="ABC transmembrane type-1" evidence="11">
    <location>
        <begin position="27"/>
        <end position="326"/>
    </location>
</feature>
<keyword evidence="5" id="KW-0547">Nucleotide-binding</keyword>
<evidence type="ECO:0000256" key="7">
    <source>
        <dbReference type="ARBA" id="ARBA00022989"/>
    </source>
</evidence>
<dbReference type="FunFam" id="3.40.50.300:FF:000299">
    <property type="entry name" value="ABC transporter ATP-binding protein/permease"/>
    <property type="match status" value="1"/>
</dbReference>
<feature type="transmembrane region" description="Helical" evidence="9">
    <location>
        <begin position="292"/>
        <end position="311"/>
    </location>
</feature>
<proteinExistence type="predicted"/>
<evidence type="ECO:0000256" key="2">
    <source>
        <dbReference type="ARBA" id="ARBA00022448"/>
    </source>
</evidence>
<protein>
    <submittedName>
        <fullName evidence="12">ABC transporter related protein</fullName>
    </submittedName>
</protein>
<dbReference type="PANTHER" id="PTHR24221">
    <property type="entry name" value="ATP-BINDING CASSETTE SUB-FAMILY B"/>
    <property type="match status" value="1"/>
</dbReference>
<feature type="transmembrane region" description="Helical" evidence="9">
    <location>
        <begin position="153"/>
        <end position="175"/>
    </location>
</feature>
<dbReference type="SUPFAM" id="SSF52540">
    <property type="entry name" value="P-loop containing nucleoside triphosphate hydrolases"/>
    <property type="match status" value="1"/>
</dbReference>
<keyword evidence="3" id="KW-1003">Cell membrane</keyword>
<evidence type="ECO:0000256" key="3">
    <source>
        <dbReference type="ARBA" id="ARBA00022475"/>
    </source>
</evidence>
<evidence type="ECO:0000256" key="4">
    <source>
        <dbReference type="ARBA" id="ARBA00022692"/>
    </source>
</evidence>
<dbReference type="PANTHER" id="PTHR24221:SF654">
    <property type="entry name" value="ATP-BINDING CASSETTE SUB-FAMILY B MEMBER 6"/>
    <property type="match status" value="1"/>
</dbReference>